<sequence length="190" mass="21735">MSRENFEAWFYAPEQKELRESCAPGWAYRTWQAATASMQSERNHLAAQLADVVAENAELKGDVPLGAIENGRAFADRLEAYPFWCEGGNLNMCSDWQELRRCFEHLSEWAMHHQSESPATDRFLAEQRAVGVDMAIKTAKSVVAQEFQYKDFDTAQRVCSRFPESDLVGKVEMVEWLSDYAAQLRNEVKV</sequence>
<gene>
    <name evidence="1" type="ORF">ENKO_17270</name>
</gene>
<accession>A0AA86J2L3</accession>
<reference evidence="1" key="1">
    <citation type="submission" date="2021-04" db="EMBL/GenBank/DDBJ databases">
        <title>Difference and commonality of drug resistance evolution in various bacteria. and drug sensitivity profiles.</title>
        <authorList>
            <person name="Maeda T."/>
            <person name="Shibai A."/>
            <person name="Kawada K."/>
            <person name="Kotani H."/>
            <person name="Tarusawa Y."/>
            <person name="Tanabe K."/>
            <person name="Furusawa C."/>
        </authorList>
    </citation>
    <scope>NUCLEOTIDE SEQUENCE</scope>
    <source>
        <strain evidence="1">JCM 8580</strain>
    </source>
</reference>
<proteinExistence type="predicted"/>
<dbReference type="RefSeq" id="WP_176400532.1">
    <property type="nucleotide sequence ID" value="NZ_AP024590.1"/>
</dbReference>
<evidence type="ECO:0000313" key="2">
    <source>
        <dbReference type="Proteomes" id="UP000682928"/>
    </source>
</evidence>
<dbReference type="AlphaFoldDB" id="A0AA86J2L3"/>
<dbReference type="EMBL" id="AP024590">
    <property type="protein sequence ID" value="BCU55133.1"/>
    <property type="molecule type" value="Genomic_DNA"/>
</dbReference>
<organism evidence="1 2">
    <name type="scientific">Enterobacter kobei</name>
    <dbReference type="NCBI Taxonomy" id="208224"/>
    <lineage>
        <taxon>Bacteria</taxon>
        <taxon>Pseudomonadati</taxon>
        <taxon>Pseudomonadota</taxon>
        <taxon>Gammaproteobacteria</taxon>
        <taxon>Enterobacterales</taxon>
        <taxon>Enterobacteriaceae</taxon>
        <taxon>Enterobacter</taxon>
        <taxon>Enterobacter cloacae complex</taxon>
    </lineage>
</organism>
<evidence type="ECO:0000313" key="1">
    <source>
        <dbReference type="EMBL" id="BCU55133.1"/>
    </source>
</evidence>
<dbReference type="Proteomes" id="UP000682928">
    <property type="component" value="Chromosome"/>
</dbReference>
<name>A0AA86J2L3_9ENTR</name>
<protein>
    <submittedName>
        <fullName evidence="1">Uncharacterized protein</fullName>
    </submittedName>
</protein>